<dbReference type="eggNOG" id="KOG1471">
    <property type="taxonomic scope" value="Eukaryota"/>
</dbReference>
<dbReference type="SUPFAM" id="SSF52087">
    <property type="entry name" value="CRAL/TRIO domain"/>
    <property type="match status" value="1"/>
</dbReference>
<comment type="subcellular location">
    <subcellularLocation>
        <location evidence="16">Cytoplasm</location>
    </subcellularLocation>
    <subcellularLocation>
        <location evidence="2 16">Endoplasmic reticulum membrane</location>
        <topology evidence="2 16">Peripheral membrane protein</topology>
    </subcellularLocation>
    <subcellularLocation>
        <location evidence="16">Microsome membrane</location>
        <topology evidence="16">Peripheral membrane protein</topology>
    </subcellularLocation>
</comment>
<keyword evidence="13 16" id="KW-0472">Membrane</keyword>
<comment type="cofactor">
    <cofactor evidence="1">
        <name>heme b</name>
        <dbReference type="ChEBI" id="CHEBI:60344"/>
    </cofactor>
</comment>
<dbReference type="GO" id="GO:0005829">
    <property type="term" value="C:cytosol"/>
    <property type="evidence" value="ECO:0007669"/>
    <property type="project" value="TreeGrafter"/>
</dbReference>
<keyword evidence="20" id="KW-1185">Reference proteome</keyword>
<evidence type="ECO:0000256" key="12">
    <source>
        <dbReference type="ARBA" id="ARBA00023055"/>
    </source>
</evidence>
<dbReference type="PANTHER" id="PTHR47669">
    <property type="entry name" value="PHOSPHATIDYLINOSITOL TRANSFER PROTEIN SFH5"/>
    <property type="match status" value="1"/>
</dbReference>
<comment type="catalytic activity">
    <reaction evidence="14">
        <text>a 1,2-diacyl-sn-glycero-3-phospho-(1D-myo-inositol)(in) = a 1,2-diacyl-sn-glycero-3-phospho-(1D-myo-inositol)(out)</text>
        <dbReference type="Rhea" id="RHEA:38691"/>
        <dbReference type="ChEBI" id="CHEBI:57880"/>
    </reaction>
    <physiologicalReaction direction="left-to-right" evidence="14">
        <dbReference type="Rhea" id="RHEA:38692"/>
    </physiologicalReaction>
</comment>
<evidence type="ECO:0000256" key="5">
    <source>
        <dbReference type="ARBA" id="ARBA00022448"/>
    </source>
</evidence>
<evidence type="ECO:0000259" key="18">
    <source>
        <dbReference type="PROSITE" id="PS50191"/>
    </source>
</evidence>
<dbReference type="AlphaFoldDB" id="G8Y224"/>
<dbReference type="InterPro" id="IPR042938">
    <property type="entry name" value="Sfh5"/>
</dbReference>
<comment type="function">
    <text evidence="15">Non-classical phosphatidylinositol (PtdIns) transfer protein (PITP), which exhibits PtdIns-binding/transfer activity in the absence of detectable PtdCho-binding/transfer activity. Regulates PtdIns(4,5)P2 homeostasis at the plasma membrane. Heme-binding protein that may play a role in organic oxidant-induced stress responses.</text>
</comment>
<keyword evidence="6 16" id="KW-0963">Cytoplasm</keyword>
<dbReference type="PROSITE" id="PS50191">
    <property type="entry name" value="CRAL_TRIO"/>
    <property type="match status" value="1"/>
</dbReference>
<dbReference type="GO" id="GO:0005886">
    <property type="term" value="C:plasma membrane"/>
    <property type="evidence" value="ECO:0007669"/>
    <property type="project" value="TreeGrafter"/>
</dbReference>
<evidence type="ECO:0000256" key="13">
    <source>
        <dbReference type="ARBA" id="ARBA00023136"/>
    </source>
</evidence>
<dbReference type="GO" id="GO:0043001">
    <property type="term" value="P:Golgi to plasma membrane protein transport"/>
    <property type="evidence" value="ECO:0007669"/>
    <property type="project" value="TreeGrafter"/>
</dbReference>
<evidence type="ECO:0000256" key="9">
    <source>
        <dbReference type="ARBA" id="ARBA00022824"/>
    </source>
</evidence>
<dbReference type="InterPro" id="IPR036865">
    <property type="entry name" value="CRAL-TRIO_dom_sf"/>
</dbReference>
<dbReference type="HOGENOM" id="CLU_045138_0_1_1"/>
<dbReference type="GO" id="GO:0017157">
    <property type="term" value="P:regulation of exocytosis"/>
    <property type="evidence" value="ECO:0007669"/>
    <property type="project" value="TreeGrafter"/>
</dbReference>
<evidence type="ECO:0000313" key="19">
    <source>
        <dbReference type="EMBL" id="CCE86877.1"/>
    </source>
</evidence>
<evidence type="ECO:0000256" key="2">
    <source>
        <dbReference type="ARBA" id="ARBA00004406"/>
    </source>
</evidence>
<evidence type="ECO:0000256" key="1">
    <source>
        <dbReference type="ARBA" id="ARBA00001970"/>
    </source>
</evidence>
<feature type="domain" description="CRAL-TRIO" evidence="18">
    <location>
        <begin position="126"/>
        <end position="308"/>
    </location>
</feature>
<proteinExistence type="inferred from homology"/>
<dbReference type="GO" id="GO:0008526">
    <property type="term" value="F:phosphatidylinositol transfer activity"/>
    <property type="evidence" value="ECO:0007669"/>
    <property type="project" value="UniProtKB-UniRule"/>
</dbReference>
<dbReference type="SMART" id="SM00516">
    <property type="entry name" value="SEC14"/>
    <property type="match status" value="1"/>
</dbReference>
<keyword evidence="5 16" id="KW-0813">Transport</keyword>
<comment type="similarity">
    <text evidence="3 16">Belongs to the SFH5 family.</text>
</comment>
<protein>
    <recommendedName>
        <fullName evidence="4 16">Phosphatidylinositol transfer protein SFH5</fullName>
        <shortName evidence="16">PITP SFH5</shortName>
    </recommendedName>
</protein>
<dbReference type="PANTHER" id="PTHR47669:SF1">
    <property type="entry name" value="PHOSPHATIDYLINOSITOL TRANSFER PROTEIN SFH5"/>
    <property type="match status" value="1"/>
</dbReference>
<evidence type="ECO:0000256" key="7">
    <source>
        <dbReference type="ARBA" id="ARBA00022617"/>
    </source>
</evidence>
<keyword evidence="12 16" id="KW-0445">Lipid transport</keyword>
<evidence type="ECO:0000256" key="8">
    <source>
        <dbReference type="ARBA" id="ARBA00022723"/>
    </source>
</evidence>
<keyword evidence="11" id="KW-0408">Iron</keyword>
<evidence type="ECO:0000256" key="11">
    <source>
        <dbReference type="ARBA" id="ARBA00023004"/>
    </source>
</evidence>
<accession>G8Y224</accession>
<dbReference type="GO" id="GO:0005789">
    <property type="term" value="C:endoplasmic reticulum membrane"/>
    <property type="evidence" value="ECO:0007669"/>
    <property type="project" value="UniProtKB-SubCell"/>
</dbReference>
<dbReference type="GO" id="GO:0032541">
    <property type="term" value="C:cortical endoplasmic reticulum"/>
    <property type="evidence" value="ECO:0007669"/>
    <property type="project" value="TreeGrafter"/>
</dbReference>
<dbReference type="SUPFAM" id="SSF46938">
    <property type="entry name" value="CRAL/TRIO N-terminal domain"/>
    <property type="match status" value="1"/>
</dbReference>
<evidence type="ECO:0000313" key="20">
    <source>
        <dbReference type="Proteomes" id="UP000005222"/>
    </source>
</evidence>
<evidence type="ECO:0000256" key="15">
    <source>
        <dbReference type="ARBA" id="ARBA00024180"/>
    </source>
</evidence>
<dbReference type="InterPro" id="IPR001251">
    <property type="entry name" value="CRAL-TRIO_dom"/>
</dbReference>
<evidence type="ECO:0000256" key="16">
    <source>
        <dbReference type="RuleBase" id="RU367059"/>
    </source>
</evidence>
<organism evidence="19 20">
    <name type="scientific">Pichia sorbitophila (strain ATCC MYA-4447 / BCRC 22081 / CBS 7064 / NBRC 10061 / NRRL Y-12695)</name>
    <name type="common">Hybrid yeast</name>
    <dbReference type="NCBI Taxonomy" id="559304"/>
    <lineage>
        <taxon>Eukaryota</taxon>
        <taxon>Fungi</taxon>
        <taxon>Dikarya</taxon>
        <taxon>Ascomycota</taxon>
        <taxon>Saccharomycotina</taxon>
        <taxon>Pichiomycetes</taxon>
        <taxon>Debaryomycetaceae</taxon>
        <taxon>Millerozyma</taxon>
    </lineage>
</organism>
<feature type="region of interest" description="Disordered" evidence="17">
    <location>
        <begin position="1"/>
        <end position="25"/>
    </location>
</feature>
<dbReference type="EMBL" id="FO082046">
    <property type="protein sequence ID" value="CCE86877.1"/>
    <property type="molecule type" value="Genomic_DNA"/>
</dbReference>
<evidence type="ECO:0000256" key="10">
    <source>
        <dbReference type="ARBA" id="ARBA00022848"/>
    </source>
</evidence>
<reference evidence="19 20" key="1">
    <citation type="journal article" date="2012" name="G3 (Bethesda)">
        <title>Pichia sorbitophila, an interspecies yeast hybrid reveals early steps of genome resolution following polyploidization.</title>
        <authorList>
            <person name="Leh Louis V."/>
            <person name="Despons L."/>
            <person name="Friedrich A."/>
            <person name="Martin T."/>
            <person name="Durrens P."/>
            <person name="Casaregola S."/>
            <person name="Neuveglise C."/>
            <person name="Fairhead C."/>
            <person name="Marck C."/>
            <person name="Cruz J.A."/>
            <person name="Straub M.L."/>
            <person name="Kugler V."/>
            <person name="Sacerdot C."/>
            <person name="Uzunov Z."/>
            <person name="Thierry A."/>
            <person name="Weiss S."/>
            <person name="Bleykasten C."/>
            <person name="De Montigny J."/>
            <person name="Jacques N."/>
            <person name="Jung P."/>
            <person name="Lemaire M."/>
            <person name="Mallet S."/>
            <person name="Morel G."/>
            <person name="Richard G.F."/>
            <person name="Sarkar A."/>
            <person name="Savel G."/>
            <person name="Schacherer J."/>
            <person name="Seret M.L."/>
            <person name="Talla E."/>
            <person name="Samson G."/>
            <person name="Jubin C."/>
            <person name="Poulain J."/>
            <person name="Vacherie B."/>
            <person name="Barbe V."/>
            <person name="Pelletier E."/>
            <person name="Sherman D.J."/>
            <person name="Westhof E."/>
            <person name="Weissenbach J."/>
            <person name="Baret P.V."/>
            <person name="Wincker P."/>
            <person name="Gaillardin C."/>
            <person name="Dujon B."/>
            <person name="Souciet J.L."/>
        </authorList>
    </citation>
    <scope>NUCLEOTIDE SEQUENCE [LARGE SCALE GENOMIC DNA]</scope>
    <source>
        <strain evidence="20">ATCC MYA-4447 / BCRC 22081 / CBS 7064 / NBRC 10061 / NRRL Y-12695</strain>
    </source>
</reference>
<evidence type="ECO:0000256" key="3">
    <source>
        <dbReference type="ARBA" id="ARBA00006667"/>
    </source>
</evidence>
<dbReference type="InParanoid" id="G8Y224"/>
<keyword evidence="7" id="KW-0349">Heme</keyword>
<dbReference type="CDD" id="cd00170">
    <property type="entry name" value="SEC14"/>
    <property type="match status" value="1"/>
</dbReference>
<dbReference type="GO" id="GO:0046872">
    <property type="term" value="F:metal ion binding"/>
    <property type="evidence" value="ECO:0007669"/>
    <property type="project" value="UniProtKB-KW"/>
</dbReference>
<dbReference type="InterPro" id="IPR036273">
    <property type="entry name" value="CRAL/TRIO_N_dom_sf"/>
</dbReference>
<evidence type="ECO:0000256" key="4">
    <source>
        <dbReference type="ARBA" id="ARBA00018320"/>
    </source>
</evidence>
<evidence type="ECO:0000256" key="17">
    <source>
        <dbReference type="SAM" id="MobiDB-lite"/>
    </source>
</evidence>
<dbReference type="Proteomes" id="UP000005222">
    <property type="component" value="Chromosome N"/>
</dbReference>
<dbReference type="OrthoDB" id="75724at2759"/>
<keyword evidence="8" id="KW-0479">Metal-binding</keyword>
<keyword evidence="9 16" id="KW-0256">Endoplasmic reticulum</keyword>
<keyword evidence="10 16" id="KW-0492">Microsome</keyword>
<name>G8Y224_PICSO</name>
<dbReference type="FunCoup" id="G8Y224">
    <property type="interactions" value="80"/>
</dbReference>
<evidence type="ECO:0000256" key="6">
    <source>
        <dbReference type="ARBA" id="ARBA00022490"/>
    </source>
</evidence>
<evidence type="ECO:0000256" key="14">
    <source>
        <dbReference type="ARBA" id="ARBA00024146"/>
    </source>
</evidence>
<dbReference type="STRING" id="559304.G8Y224"/>
<dbReference type="OMA" id="KRVVTWN"/>
<sequence>MREEVKEQAVVPEKDGETKSETESKTDLKIKSLKINSEQEKKLEKLVELIPEILKEVENPEYDEIFGYRINTDKKEHVDVAVRNEILLKFLIANDYDVNAAQKALVATLNWRNKFQPLCAAFQETHDKELEDLGVVTVFDEASGNLKTVTWNLYGKLKNPKALFERVASDGGEASGEEKEGSQFLRWRIGLMERALVLIDFTDPDNHQVSQVHDYNNVSFFRMDPNVKNSTKEIIKIFSDNYPELLHAKFFINVPTIMSWVFAFVKRLGFMSADTIKKFQVLNNGDLSEWFGQKALPKEYNGGKETSVESLTKLNVAAPSHDELPEYAKIILGKSK</sequence>
<dbReference type="Pfam" id="PF00650">
    <property type="entry name" value="CRAL_TRIO"/>
    <property type="match status" value="1"/>
</dbReference>
<gene>
    <name evidence="19" type="primary">Piso0_005394</name>
    <name evidence="19" type="ORF">GNLVRS01_PISO0N14181g</name>
</gene>
<dbReference type="Gene3D" id="3.40.525.10">
    <property type="entry name" value="CRAL-TRIO lipid binding domain"/>
    <property type="match status" value="1"/>
</dbReference>